<dbReference type="EMBL" id="JRPN01000018">
    <property type="protein sequence ID" value="KGT77217.1"/>
    <property type="molecule type" value="Genomic_DNA"/>
</dbReference>
<dbReference type="Gene3D" id="3.50.50.60">
    <property type="entry name" value="FAD/NAD(P)-binding domain"/>
    <property type="match status" value="2"/>
</dbReference>
<dbReference type="InterPro" id="IPR054801">
    <property type="entry name" value="StyMonoxStyA"/>
</dbReference>
<dbReference type="Pfam" id="PF17885">
    <property type="entry name" value="Smoa_sbd"/>
    <property type="match status" value="1"/>
</dbReference>
<feature type="domain" description="Styrene monooxygenase StyA putative substrate binding" evidence="1">
    <location>
        <begin position="144"/>
        <end position="253"/>
    </location>
</feature>
<keyword evidence="2" id="KW-0560">Oxidoreductase</keyword>
<proteinExistence type="predicted"/>
<reference evidence="2 3" key="1">
    <citation type="submission" date="2014-09" db="EMBL/GenBank/DDBJ databases">
        <title>Draft genome of Bradyrhizobium japonicum Is-34.</title>
        <authorList>
            <person name="Tsurumaru H."/>
            <person name="Yamakawa T."/>
            <person name="Hashimoto S."/>
            <person name="Okizaki K."/>
            <person name="Kanesaki Y."/>
            <person name="Yoshikawa H."/>
            <person name="Yajima S."/>
        </authorList>
    </citation>
    <scope>NUCLEOTIDE SEQUENCE [LARGE SCALE GENOMIC DNA]</scope>
    <source>
        <strain evidence="2 3">Is-34</strain>
    </source>
</reference>
<protein>
    <submittedName>
        <fullName evidence="2">Monooxygenase</fullName>
    </submittedName>
</protein>
<dbReference type="Proteomes" id="UP000030377">
    <property type="component" value="Unassembled WGS sequence"/>
</dbReference>
<dbReference type="PRINTS" id="PR00420">
    <property type="entry name" value="RNGMNOXGNASE"/>
</dbReference>
<dbReference type="Gene3D" id="3.30.9.40">
    <property type="match status" value="1"/>
</dbReference>
<dbReference type="AlphaFoldDB" id="A0A0A3XRY9"/>
<keyword evidence="2" id="KW-0503">Monooxygenase</keyword>
<dbReference type="RefSeq" id="WP_041956837.1">
    <property type="nucleotide sequence ID" value="NZ_CP081350.1"/>
</dbReference>
<comment type="caution">
    <text evidence="2">The sequence shown here is derived from an EMBL/GenBank/DDBJ whole genome shotgun (WGS) entry which is preliminary data.</text>
</comment>
<accession>A0A0A3XRY9</accession>
<dbReference type="InterPro" id="IPR036188">
    <property type="entry name" value="FAD/NAD-bd_sf"/>
</dbReference>
<evidence type="ECO:0000259" key="1">
    <source>
        <dbReference type="Pfam" id="PF17885"/>
    </source>
</evidence>
<dbReference type="GO" id="GO:0004497">
    <property type="term" value="F:monooxygenase activity"/>
    <property type="evidence" value="ECO:0007669"/>
    <property type="project" value="UniProtKB-KW"/>
</dbReference>
<dbReference type="Gene3D" id="6.10.250.650">
    <property type="match status" value="1"/>
</dbReference>
<dbReference type="NCBIfam" id="NF045732">
    <property type="entry name" value="StyMonoxStyA"/>
    <property type="match status" value="1"/>
</dbReference>
<name>A0A0A3XRY9_BRAJP</name>
<gene>
    <name evidence="2" type="ORF">MA20_21680</name>
</gene>
<dbReference type="InterPro" id="IPR041654">
    <property type="entry name" value="StyA_sbd"/>
</dbReference>
<dbReference type="STRING" id="375.BKD09_RS06085"/>
<evidence type="ECO:0000313" key="3">
    <source>
        <dbReference type="Proteomes" id="UP000030377"/>
    </source>
</evidence>
<sequence length="416" mass="46740">MARNIGIVGAGIAGLHLALYLQKHGVDATVITDRPPEDYRDIRLLNTVAHHHVTIAREDYLGVNHWSDPKDHYYYHDHVFNFPQPLSFRGDFSKPSRAVDYRIYLPVLMQDFVKRGGKIEYRRIEERDIRPLVARFDLLVVSTGKGPLGQLFTYRPEHTPYSQPQRRLCVGLYTGVRQPDPMNVTLSVSPGHGEMIVIPTITFGGVANALLMENVPGGDMEELATLSYDDNPKHFLKVLLGKLEKHHPTTYDRIDTARFDLAQPQDLLQGGVVPTVRNTVVEFDDGKCAIALGDVHAIVDPMMGQGANVASYAAFVLGEEIVNADALDVRLCEKIELKRQDRVLAASRWTNVMLQPPTEALGMLIGAMSQNPALANEFTENFNYPDRQWDRICTPQRIQAWIERMSAPPEQVRAIA</sequence>
<dbReference type="eggNOG" id="COG0654">
    <property type="taxonomic scope" value="Bacteria"/>
</dbReference>
<organism evidence="2 3">
    <name type="scientific">Bradyrhizobium japonicum</name>
    <dbReference type="NCBI Taxonomy" id="375"/>
    <lineage>
        <taxon>Bacteria</taxon>
        <taxon>Pseudomonadati</taxon>
        <taxon>Pseudomonadota</taxon>
        <taxon>Alphaproteobacteria</taxon>
        <taxon>Hyphomicrobiales</taxon>
        <taxon>Nitrobacteraceae</taxon>
        <taxon>Bradyrhizobium</taxon>
    </lineage>
</organism>
<evidence type="ECO:0000313" key="2">
    <source>
        <dbReference type="EMBL" id="KGT77217.1"/>
    </source>
</evidence>
<dbReference type="SUPFAM" id="SSF51905">
    <property type="entry name" value="FAD/NAD(P)-binding domain"/>
    <property type="match status" value="1"/>
</dbReference>